<dbReference type="Gene3D" id="3.40.50.1390">
    <property type="entry name" value="Resolvase, N-terminal catalytic domain"/>
    <property type="match status" value="1"/>
</dbReference>
<keyword evidence="2" id="KW-0238">DNA-binding</keyword>
<dbReference type="GO" id="GO:0000150">
    <property type="term" value="F:DNA strand exchange activity"/>
    <property type="evidence" value="ECO:0007669"/>
    <property type="project" value="InterPro"/>
</dbReference>
<keyword evidence="9" id="KW-1185">Reference proteome</keyword>
<dbReference type="InterPro" id="IPR011109">
    <property type="entry name" value="DNA_bind_recombinase_dom"/>
</dbReference>
<dbReference type="Gene3D" id="3.90.1750.20">
    <property type="entry name" value="Putative Large Serine Recombinase, Chain B, Domain 2"/>
    <property type="match status" value="1"/>
</dbReference>
<dbReference type="SUPFAM" id="SSF53041">
    <property type="entry name" value="Resolvase-like"/>
    <property type="match status" value="1"/>
</dbReference>
<evidence type="ECO:0000259" key="6">
    <source>
        <dbReference type="PROSITE" id="PS51736"/>
    </source>
</evidence>
<feature type="active site" description="O-(5'-phospho-DNA)-serine intermediate" evidence="4 5">
    <location>
        <position position="24"/>
    </location>
</feature>
<evidence type="ECO:0000313" key="8">
    <source>
        <dbReference type="EMBL" id="BCK53215.1"/>
    </source>
</evidence>
<dbReference type="InterPro" id="IPR006118">
    <property type="entry name" value="Recombinase_CS"/>
</dbReference>
<dbReference type="AlphaFoldDB" id="A0A7G1KDT6"/>
<evidence type="ECO:0000259" key="7">
    <source>
        <dbReference type="PROSITE" id="PS51737"/>
    </source>
</evidence>
<dbReference type="Pfam" id="PF07508">
    <property type="entry name" value="Recombinase"/>
    <property type="match status" value="1"/>
</dbReference>
<sequence length="607" mass="68581">MKKTTARDLVISARDAAVLYLRVSSKRQMNTAVDLDPDGLSIHTQRERRMAKADSLNADVIEEFIEPGKSAKNVIDRDEFQRMIAYLHAHPEVKYVIVYMRSRAFRNQFDAAIVQVQLQKMGVRLVSVKEDFGEGPYAQAMEGMLDIMNGLQNTLQGLDIQDKMLQKAINGGTNGFAKLGYLNVEAEFDGKKFNTIEVDPVRGPLVQQAWKLYATGDYTLERLEATMADMGLTSRARGKLPERPVDFKQFHRMFADVYYLGYVVYKCDIYPGRHEPLVDQELFDRVQDVRNKRSRPGQRDRVLQHYLKGDLFCRRCRENERTSRLIYTEAKSHTGRWYGYFLCRSRQDGVCDLPYLPAALVGQAIVDHYATLRLPADFTTEVNAMLDAALADEQGTTRAMHSSLKKRLAELDGQEERLLDLAADGAIPQAKIKARLRRIQADRVTAEAGLTSTSAELSVGAQALREALDILSDPHAMYHDACDDTRRLMNQTFYDRFYVDEDATIISSLNRPFDDLHEAVRVRAQRSKPHVTATTPATRNAIKRGVQHTQETRSPSLARIYSVPGSSKGHMVELRGIEPLTFSMRTRRATNCAIAPCGSLPNHAGEL</sequence>
<keyword evidence="1" id="KW-0229">DNA integration</keyword>
<keyword evidence="3" id="KW-0233">DNA recombination</keyword>
<dbReference type="Proteomes" id="UP000516173">
    <property type="component" value="Chromosome"/>
</dbReference>
<dbReference type="KEGG" id="nwl:NWFMUON74_09870"/>
<protein>
    <recommendedName>
        <fullName evidence="10">Resolvase/invertase-type recombinase catalytic domain-containing protein</fullName>
    </recommendedName>
</protein>
<evidence type="ECO:0000313" key="9">
    <source>
        <dbReference type="Proteomes" id="UP000516173"/>
    </source>
</evidence>
<evidence type="ECO:0000256" key="1">
    <source>
        <dbReference type="ARBA" id="ARBA00022908"/>
    </source>
</evidence>
<evidence type="ECO:0000256" key="3">
    <source>
        <dbReference type="ARBA" id="ARBA00023172"/>
    </source>
</evidence>
<gene>
    <name evidence="8" type="ORF">NWFMUON74_09870</name>
</gene>
<dbReference type="EMBL" id="AP023396">
    <property type="protein sequence ID" value="BCK53215.1"/>
    <property type="molecule type" value="Genomic_DNA"/>
</dbReference>
<dbReference type="PANTHER" id="PTHR30461:SF23">
    <property type="entry name" value="DNA RECOMBINASE-RELATED"/>
    <property type="match status" value="1"/>
</dbReference>
<evidence type="ECO:0000256" key="2">
    <source>
        <dbReference type="ARBA" id="ARBA00023125"/>
    </source>
</evidence>
<dbReference type="InterPro" id="IPR006119">
    <property type="entry name" value="Resolv_N"/>
</dbReference>
<accession>A0A7G1KDT6</accession>
<dbReference type="SMART" id="SM00857">
    <property type="entry name" value="Resolvase"/>
    <property type="match status" value="1"/>
</dbReference>
<organism evidence="8 9">
    <name type="scientific">Nocardia wallacei</name>
    <dbReference type="NCBI Taxonomy" id="480035"/>
    <lineage>
        <taxon>Bacteria</taxon>
        <taxon>Bacillati</taxon>
        <taxon>Actinomycetota</taxon>
        <taxon>Actinomycetes</taxon>
        <taxon>Mycobacteriales</taxon>
        <taxon>Nocardiaceae</taxon>
        <taxon>Nocardia</taxon>
    </lineage>
</organism>
<name>A0A7G1KDT6_9NOCA</name>
<reference evidence="8 9" key="1">
    <citation type="submission" date="2020-08" db="EMBL/GenBank/DDBJ databases">
        <title>Genome Sequencing of Nocardia wallacei strain FMUON74 and assembly.</title>
        <authorList>
            <person name="Toyokawa M."/>
            <person name="Uesaka K."/>
        </authorList>
    </citation>
    <scope>NUCLEOTIDE SEQUENCE [LARGE SCALE GENOMIC DNA]</scope>
    <source>
        <strain evidence="8 9">FMUON74</strain>
    </source>
</reference>
<feature type="domain" description="Recombinase" evidence="7">
    <location>
        <begin position="178"/>
        <end position="296"/>
    </location>
</feature>
<dbReference type="CDD" id="cd00338">
    <property type="entry name" value="Ser_Recombinase"/>
    <property type="match status" value="1"/>
</dbReference>
<dbReference type="PROSITE" id="PS51737">
    <property type="entry name" value="RECOMBINASE_DNA_BIND"/>
    <property type="match status" value="1"/>
</dbReference>
<evidence type="ECO:0000256" key="4">
    <source>
        <dbReference type="PIRSR" id="PIRSR606118-50"/>
    </source>
</evidence>
<dbReference type="GO" id="GO:0015074">
    <property type="term" value="P:DNA integration"/>
    <property type="evidence" value="ECO:0007669"/>
    <property type="project" value="UniProtKB-KW"/>
</dbReference>
<evidence type="ECO:0000256" key="5">
    <source>
        <dbReference type="PROSITE-ProRule" id="PRU10137"/>
    </source>
</evidence>
<dbReference type="PROSITE" id="PS00397">
    <property type="entry name" value="RECOMBINASES_1"/>
    <property type="match status" value="1"/>
</dbReference>
<dbReference type="InterPro" id="IPR038109">
    <property type="entry name" value="DNA_bind_recomb_sf"/>
</dbReference>
<proteinExistence type="predicted"/>
<dbReference type="InterPro" id="IPR050639">
    <property type="entry name" value="SSR_resolvase"/>
</dbReference>
<dbReference type="PANTHER" id="PTHR30461">
    <property type="entry name" value="DNA-INVERTASE FROM LAMBDOID PROPHAGE"/>
    <property type="match status" value="1"/>
</dbReference>
<dbReference type="PROSITE" id="PS51736">
    <property type="entry name" value="RECOMBINASES_3"/>
    <property type="match status" value="1"/>
</dbReference>
<evidence type="ECO:0008006" key="10">
    <source>
        <dbReference type="Google" id="ProtNLM"/>
    </source>
</evidence>
<dbReference type="InterPro" id="IPR036162">
    <property type="entry name" value="Resolvase-like_N_sf"/>
</dbReference>
<dbReference type="Pfam" id="PF00239">
    <property type="entry name" value="Resolvase"/>
    <property type="match status" value="1"/>
</dbReference>
<feature type="domain" description="Resolvase/invertase-type recombinase catalytic" evidence="6">
    <location>
        <begin position="16"/>
        <end position="175"/>
    </location>
</feature>
<dbReference type="GO" id="GO:0003677">
    <property type="term" value="F:DNA binding"/>
    <property type="evidence" value="ECO:0007669"/>
    <property type="project" value="UniProtKB-KW"/>
</dbReference>